<dbReference type="STRING" id="544711.F0UC95"/>
<dbReference type="VEuPathDB" id="FungiDB:I7I53_09710"/>
<feature type="region of interest" description="Disordered" evidence="1">
    <location>
        <begin position="962"/>
        <end position="990"/>
    </location>
</feature>
<feature type="compositionally biased region" description="Low complexity" evidence="1">
    <location>
        <begin position="256"/>
        <end position="268"/>
    </location>
</feature>
<accession>F0UC95</accession>
<evidence type="ECO:0000313" key="3">
    <source>
        <dbReference type="Proteomes" id="UP000008142"/>
    </source>
</evidence>
<dbReference type="EMBL" id="DS990637">
    <property type="protein sequence ID" value="EGC43195.1"/>
    <property type="molecule type" value="Genomic_DNA"/>
</dbReference>
<evidence type="ECO:0000256" key="1">
    <source>
        <dbReference type="SAM" id="MobiDB-lite"/>
    </source>
</evidence>
<feature type="compositionally biased region" description="Low complexity" evidence="1">
    <location>
        <begin position="975"/>
        <end position="988"/>
    </location>
</feature>
<dbReference type="HOGENOM" id="CLU_295966_0_0_1"/>
<feature type="region of interest" description="Disordered" evidence="1">
    <location>
        <begin position="120"/>
        <end position="145"/>
    </location>
</feature>
<dbReference type="Proteomes" id="UP000008142">
    <property type="component" value="Unassembled WGS sequence"/>
</dbReference>
<protein>
    <submittedName>
        <fullName evidence="2">Uncharacterized protein</fullName>
    </submittedName>
</protein>
<name>F0UC95_AJEC8</name>
<organism evidence="3">
    <name type="scientific">Ajellomyces capsulatus (strain H88)</name>
    <name type="common">Darling's disease fungus</name>
    <name type="synonym">Histoplasma capsulatum</name>
    <dbReference type="NCBI Taxonomy" id="544711"/>
    <lineage>
        <taxon>Eukaryota</taxon>
        <taxon>Fungi</taxon>
        <taxon>Dikarya</taxon>
        <taxon>Ascomycota</taxon>
        <taxon>Pezizomycotina</taxon>
        <taxon>Eurotiomycetes</taxon>
        <taxon>Eurotiomycetidae</taxon>
        <taxon>Onygenales</taxon>
        <taxon>Ajellomycetaceae</taxon>
        <taxon>Histoplasma</taxon>
    </lineage>
</organism>
<dbReference type="OrthoDB" id="5599552at2759"/>
<feature type="compositionally biased region" description="Polar residues" evidence="1">
    <location>
        <begin position="245"/>
        <end position="255"/>
    </location>
</feature>
<feature type="compositionally biased region" description="Basic and acidic residues" evidence="1">
    <location>
        <begin position="423"/>
        <end position="440"/>
    </location>
</feature>
<reference evidence="3" key="1">
    <citation type="submission" date="2008-07" db="EMBL/GenBank/DDBJ databases">
        <title>Annotation of Ajellomyces capsulatus strain H88.</title>
        <authorList>
            <person name="Champion M."/>
            <person name="Cuomo C."/>
            <person name="Ma L.-J."/>
            <person name="Henn M.R."/>
            <person name="Sil A."/>
            <person name="Goldman B."/>
            <person name="Young S.K."/>
            <person name="Kodira C.D."/>
            <person name="Zeng Q."/>
            <person name="Koehrsen M."/>
            <person name="Alvarado L."/>
            <person name="Berlin A."/>
            <person name="Borenstein D."/>
            <person name="Chen Z."/>
            <person name="Engels R."/>
            <person name="Freedman E."/>
            <person name="Gellesch M."/>
            <person name="Goldberg J."/>
            <person name="Griggs A."/>
            <person name="Gujja S."/>
            <person name="Heiman D."/>
            <person name="Hepburn T."/>
            <person name="Howarth C."/>
            <person name="Jen D."/>
            <person name="Larson L."/>
            <person name="Lewis B."/>
            <person name="Mehta T."/>
            <person name="Park D."/>
            <person name="Pearson M."/>
            <person name="Roberts A."/>
            <person name="Saif S."/>
            <person name="Shea T."/>
            <person name="Shenoy N."/>
            <person name="Sisk P."/>
            <person name="Stolte C."/>
            <person name="Sykes S."/>
            <person name="Walk T."/>
            <person name="White J."/>
            <person name="Yandava C."/>
            <person name="Klein B."/>
            <person name="McEwen J.G."/>
            <person name="Puccia R."/>
            <person name="Goldman G.H."/>
            <person name="Felipe M.S."/>
            <person name="Nino-Vega G."/>
            <person name="San-Blas G."/>
            <person name="Taylor J."/>
            <person name="Mendoza L."/>
            <person name="Galagan J."/>
            <person name="Nusbaum C."/>
            <person name="Birren B."/>
        </authorList>
    </citation>
    <scope>NUCLEOTIDE SEQUENCE [LARGE SCALE GENOMIC DNA]</scope>
    <source>
        <strain evidence="3">H88</strain>
    </source>
</reference>
<proteinExistence type="predicted"/>
<sequence length="1013" mass="111134">MALETLSQPPINRIDLSGEWDGNPGSEIALHAKIEFISAPNTRLPLLDLSNGVELLHYDGPTEMPEDCPYHLAEITDEKSNGSTRGGGSGRQHPDILKRIANGEAESLSDTPRSLYRKGMELSPSSTKRRLFPPSPTSTVSRMPSFDDLAPGLEIGLLSIGVDEDDGLDGEGSKSTDISTACISESSGTNSAAQNLRLSDTYNREMSSLSSAAITPKSEKRVVSRIPVKSQRLARPSGAYEEFSHSSGSEANLRNTSVSSSKTESPPSEIIPTQGNEMPPMKPSTPRNEQFSPVKLSHTLSADLTKRWVDQRSPQSPTRNFSHGVGGHPLFDRHTSPKSELGGSRCHIQYSLQSDAAIFSQEGEPNLKYSEKYSDKSMYVSTWLGKDECNGLAKEYHQSRLLCPTGYSTEPSENHNENSPAKVESHTHNTDRPRQSETHKPAILPSPSPSSQQGMPWNSAEELARKRHSGTNLDTASAIPVPELAIVEEVGKGFYILSPETSVPKVYIIEFDFKVRLSTLQPGGWQLLKIPGLPVYKQGGKGTVKLTIPNSSTRKKLDCGNEGFLSLERDGAGFIADFDIAEPLVVSMRAVELLSSESRDKRILNHEIRVVLRCHQKIVEYTAICALSFYQKILCADEGSIAVIISDGPVGDFEWTMENGNRDFHVDQRVANASDLGTTKIRIFCKGNKLDGCFRITWEVPYETQASQTWVPKLFCEKPATQAEYVPSLRSQWRTETPGTPMIRADPESGECGLVETEKSVREWGQHGFEDLGYLGLPAIETESITYWCVHQLVRVVLLFMAIMEGLGGFVQTYLEYVPLGPKKIILLPVIVVQTLVLINQHLSCPSTIECQENQPECIGLSCPRSYFQIEPCLSSFGWFVQEKVSVAERGLLGHIFKVVNGRGEVTFIDSENVRSAETNAGEDGALKIAAAQISTHREFDAASPTGIGVGSEAGQAHIHLSTSNQRQTKLKSDTNSCTTSEGTTTGTDIAIPTKTSLRDRIDMFFGWTGPLE</sequence>
<feature type="region of interest" description="Disordered" evidence="1">
    <location>
        <begin position="209"/>
        <end position="328"/>
    </location>
</feature>
<dbReference type="AlphaFoldDB" id="F0UC95"/>
<feature type="compositionally biased region" description="Polar residues" evidence="1">
    <location>
        <begin position="312"/>
        <end position="321"/>
    </location>
</feature>
<evidence type="ECO:0000313" key="2">
    <source>
        <dbReference type="EMBL" id="EGC43195.1"/>
    </source>
</evidence>
<feature type="region of interest" description="Disordered" evidence="1">
    <location>
        <begin position="407"/>
        <end position="471"/>
    </location>
</feature>
<dbReference type="OMA" id="EWTMENG"/>
<gene>
    <name evidence="2" type="ORF">HCEG_02410</name>
</gene>